<dbReference type="PANTHER" id="PTHR30204">
    <property type="entry name" value="REDOX-CYCLING DRUG-SENSING TRANSCRIPTIONAL ACTIVATOR SOXR"/>
    <property type="match status" value="1"/>
</dbReference>
<feature type="domain" description="HTH merR-type" evidence="3">
    <location>
        <begin position="10"/>
        <end position="79"/>
    </location>
</feature>
<dbReference type="PROSITE" id="PS50937">
    <property type="entry name" value="HTH_MERR_2"/>
    <property type="match status" value="1"/>
</dbReference>
<name>A0A239MWA8_9ACTN</name>
<dbReference type="InterPro" id="IPR047057">
    <property type="entry name" value="MerR_fam"/>
</dbReference>
<proteinExistence type="predicted"/>
<accession>A0A239MWA8</accession>
<keyword evidence="5" id="KW-1185">Reference proteome</keyword>
<dbReference type="CDD" id="cd01106">
    <property type="entry name" value="HTH_TipAL-Mta"/>
    <property type="match status" value="1"/>
</dbReference>
<organism evidence="4 5">
    <name type="scientific">Actinacidiphila glaucinigra</name>
    <dbReference type="NCBI Taxonomy" id="235986"/>
    <lineage>
        <taxon>Bacteria</taxon>
        <taxon>Bacillati</taxon>
        <taxon>Actinomycetota</taxon>
        <taxon>Actinomycetes</taxon>
        <taxon>Kitasatosporales</taxon>
        <taxon>Streptomycetaceae</taxon>
        <taxon>Actinacidiphila</taxon>
    </lineage>
</organism>
<dbReference type="Gene3D" id="1.10.1660.10">
    <property type="match status" value="1"/>
</dbReference>
<sequence>MIGNDDDRRLWSIGEVARATGTTVRTLRHYDEIGLLGASARTASGHRRYTARDVRRLYRVRALRALGLPLDEIQRVLADTAEDLGSMRELLTAQLSALEAQAGRIQQLTAQLRGLLGRMDGASMPDPEQFMTTLETMSVFETHFTTEQQEQLAARRAEMGPEGVEAAKSGWAGLVEALLAHAEAGTPADDPEVGDLVARWDALGSRFHAAGEDGEATKAAARRLWDERGEELARNLPWSPDRMRALLRYVAEVREAR</sequence>
<dbReference type="InterPro" id="IPR000551">
    <property type="entry name" value="MerR-type_HTH_dom"/>
</dbReference>
<dbReference type="SUPFAM" id="SSF46955">
    <property type="entry name" value="Putative DNA-binding domain"/>
    <property type="match status" value="1"/>
</dbReference>
<dbReference type="PANTHER" id="PTHR30204:SF90">
    <property type="entry name" value="HTH-TYPE TRANSCRIPTIONAL ACTIVATOR MTA"/>
    <property type="match status" value="1"/>
</dbReference>
<evidence type="ECO:0000313" key="5">
    <source>
        <dbReference type="Proteomes" id="UP000198280"/>
    </source>
</evidence>
<feature type="coiled-coil region" evidence="2">
    <location>
        <begin position="81"/>
        <end position="108"/>
    </location>
</feature>
<evidence type="ECO:0000256" key="1">
    <source>
        <dbReference type="ARBA" id="ARBA00023125"/>
    </source>
</evidence>
<reference evidence="4 5" key="1">
    <citation type="submission" date="2017-06" db="EMBL/GenBank/DDBJ databases">
        <authorList>
            <person name="Kim H.J."/>
            <person name="Triplett B.A."/>
        </authorList>
    </citation>
    <scope>NUCLEOTIDE SEQUENCE [LARGE SCALE GENOMIC DNA]</scope>
    <source>
        <strain evidence="4 5">CGMCC 4.1858</strain>
    </source>
</reference>
<dbReference type="Proteomes" id="UP000198280">
    <property type="component" value="Unassembled WGS sequence"/>
</dbReference>
<evidence type="ECO:0000256" key="2">
    <source>
        <dbReference type="SAM" id="Coils"/>
    </source>
</evidence>
<dbReference type="RefSeq" id="WP_089228106.1">
    <property type="nucleotide sequence ID" value="NZ_FZOF01000028.1"/>
</dbReference>
<dbReference type="Pfam" id="PF07739">
    <property type="entry name" value="TipAS"/>
    <property type="match status" value="1"/>
</dbReference>
<dbReference type="AlphaFoldDB" id="A0A239MWA8"/>
<evidence type="ECO:0000313" key="4">
    <source>
        <dbReference type="EMBL" id="SNT47077.1"/>
    </source>
</evidence>
<keyword evidence="2" id="KW-0175">Coiled coil</keyword>
<dbReference type="EMBL" id="FZOF01000028">
    <property type="protein sequence ID" value="SNT47077.1"/>
    <property type="molecule type" value="Genomic_DNA"/>
</dbReference>
<dbReference type="Pfam" id="PF13411">
    <property type="entry name" value="MerR_1"/>
    <property type="match status" value="1"/>
</dbReference>
<dbReference type="InterPro" id="IPR009061">
    <property type="entry name" value="DNA-bd_dom_put_sf"/>
</dbReference>
<evidence type="ECO:0000259" key="3">
    <source>
        <dbReference type="PROSITE" id="PS50937"/>
    </source>
</evidence>
<dbReference type="GO" id="GO:0003677">
    <property type="term" value="F:DNA binding"/>
    <property type="evidence" value="ECO:0007669"/>
    <property type="project" value="UniProtKB-KW"/>
</dbReference>
<dbReference type="GO" id="GO:0003700">
    <property type="term" value="F:DNA-binding transcription factor activity"/>
    <property type="evidence" value="ECO:0007669"/>
    <property type="project" value="InterPro"/>
</dbReference>
<dbReference type="PRINTS" id="PR00040">
    <property type="entry name" value="HTHMERR"/>
</dbReference>
<protein>
    <submittedName>
        <fullName evidence="4">DNA-binding transcriptional regulator, MerR family</fullName>
    </submittedName>
</protein>
<gene>
    <name evidence="4" type="ORF">SAMN05216252_12895</name>
</gene>
<dbReference type="InterPro" id="IPR012925">
    <property type="entry name" value="TipAS_dom"/>
</dbReference>
<dbReference type="SMART" id="SM00422">
    <property type="entry name" value="HTH_MERR"/>
    <property type="match status" value="1"/>
</dbReference>
<keyword evidence="1 4" id="KW-0238">DNA-binding</keyword>
<dbReference type="OrthoDB" id="9809391at2"/>